<dbReference type="Pfam" id="PF07992">
    <property type="entry name" value="Pyr_redox_2"/>
    <property type="match status" value="2"/>
</dbReference>
<organism evidence="7 10">
    <name type="scientific">Helicobacter muridarum</name>
    <dbReference type="NCBI Taxonomy" id="216"/>
    <lineage>
        <taxon>Bacteria</taxon>
        <taxon>Pseudomonadati</taxon>
        <taxon>Campylobacterota</taxon>
        <taxon>Epsilonproteobacteria</taxon>
        <taxon>Campylobacterales</taxon>
        <taxon>Helicobacteraceae</taxon>
        <taxon>Helicobacter</taxon>
    </lineage>
</organism>
<sequence length="480" mass="53046">MSNPTGFMDYSREEIISFPPKERVKNNQEFHKLLDSKKQEIQASRCMQCGIPFCQAGIHIKGQTIGCSNLNLIPEWNDLLSRGLWELAYRRLSLTMPFPEITGRICPAPCENSCVCNANGEAVTIKDNELALAEYAFKNGLIKPRNIARNGAKIAIIGSGPAGLACADTLNLLGYEVDVYERDDRIGGLLMYGIPDVKLEKWVVQRRIDIMKEEGITFYTNHGIESSSDFSPLVEKYDRVVIAIGARKHISFDIEGGNLDGIYNALDFLVANTKSILDSKPNKLSAKNKHVVVVGSGDTSTDCFAVAIRQGARSVIRLERSPSKPIKRLNSNPWPEYPIVLQTGYGIEESIAINNSDPRRFSTMPKLFIGNKNLQAVMTTKLQWGVVDGKKKSTEILQSSETIQADMVLKAMGFSGCEDGVSEIFGVKMDKGNIMNNNFRTSRAKVYTCGDCKIGASLVVTAIKEGRECANALHLELFKS</sequence>
<evidence type="ECO:0000256" key="3">
    <source>
        <dbReference type="ARBA" id="ARBA00023164"/>
    </source>
</evidence>
<reference evidence="8 9" key="1">
    <citation type="journal article" date="2014" name="Genome Announc.">
        <title>Draft genome sequences of eight enterohepatic helicobacter species isolated from both laboratory and wild rodents.</title>
        <authorList>
            <person name="Sheh A."/>
            <person name="Shen Z."/>
            <person name="Fox J.G."/>
        </authorList>
    </citation>
    <scope>NUCLEOTIDE SEQUENCE [LARGE SCALE GENOMIC DNA]</scope>
    <source>
        <strain evidence="8 9">ST1</strain>
    </source>
</reference>
<dbReference type="SUPFAM" id="SSF51971">
    <property type="entry name" value="Nucleotide-binding domain"/>
    <property type="match status" value="2"/>
</dbReference>
<keyword evidence="2 7" id="KW-0560">Oxidoreductase</keyword>
<dbReference type="PANTHER" id="PTHR43100:SF3">
    <property type="entry name" value="FAD_NAD(P)-BINDING DOMAIN-CONTAINING PROTEIN"/>
    <property type="match status" value="1"/>
</dbReference>
<dbReference type="EMBL" id="UGJE01000002">
    <property type="protein sequence ID" value="STQ85919.1"/>
    <property type="molecule type" value="Genomic_DNA"/>
</dbReference>
<evidence type="ECO:0000313" key="9">
    <source>
        <dbReference type="Proteomes" id="UP000029922"/>
    </source>
</evidence>
<name>A0A099TX54_9HELI</name>
<dbReference type="OrthoDB" id="9803192at2"/>
<dbReference type="PRINTS" id="PR00419">
    <property type="entry name" value="ADXRDTASE"/>
</dbReference>
<keyword evidence="3" id="KW-0314">Glutamate biosynthesis</keyword>
<comment type="pathway">
    <text evidence="4">Amino-acid biosynthesis.</text>
</comment>
<evidence type="ECO:0000313" key="7">
    <source>
        <dbReference type="EMBL" id="STQ85919.1"/>
    </source>
</evidence>
<dbReference type="InterPro" id="IPR006005">
    <property type="entry name" value="Glut_synth_ssu1"/>
</dbReference>
<dbReference type="Proteomes" id="UP000255139">
    <property type="component" value="Unassembled WGS sequence"/>
</dbReference>
<dbReference type="AlphaFoldDB" id="A0A099TX54"/>
<dbReference type="GO" id="GO:0004355">
    <property type="term" value="F:glutamate synthase (NADPH) activity"/>
    <property type="evidence" value="ECO:0007669"/>
    <property type="project" value="UniProtKB-EC"/>
</dbReference>
<dbReference type="InterPro" id="IPR028261">
    <property type="entry name" value="DPD_II"/>
</dbReference>
<dbReference type="InterPro" id="IPR009051">
    <property type="entry name" value="Helical_ferredxn"/>
</dbReference>
<dbReference type="GO" id="GO:0051536">
    <property type="term" value="F:iron-sulfur cluster binding"/>
    <property type="evidence" value="ECO:0007669"/>
    <property type="project" value="InterPro"/>
</dbReference>
<dbReference type="EC" id="1.4.1.13" evidence="7"/>
<dbReference type="InterPro" id="IPR051394">
    <property type="entry name" value="Glutamate_Synthase"/>
</dbReference>
<dbReference type="RefSeq" id="WP_034557531.1">
    <property type="nucleotide sequence ID" value="NZ_FZML01000005.1"/>
</dbReference>
<dbReference type="InterPro" id="IPR036188">
    <property type="entry name" value="FAD/NAD-bd_sf"/>
</dbReference>
<evidence type="ECO:0000259" key="5">
    <source>
        <dbReference type="Pfam" id="PF07992"/>
    </source>
</evidence>
<keyword evidence="1" id="KW-0028">Amino-acid biosynthesis</keyword>
<dbReference type="Proteomes" id="UP000029922">
    <property type="component" value="Unassembled WGS sequence"/>
</dbReference>
<dbReference type="Gene3D" id="3.50.50.60">
    <property type="entry name" value="FAD/NAD(P)-binding domain"/>
    <property type="match status" value="2"/>
</dbReference>
<accession>A0A099TX54</accession>
<dbReference type="GO" id="GO:0016639">
    <property type="term" value="F:oxidoreductase activity, acting on the CH-NH2 group of donors, NAD or NADP as acceptor"/>
    <property type="evidence" value="ECO:0007669"/>
    <property type="project" value="InterPro"/>
</dbReference>
<reference evidence="7 10" key="2">
    <citation type="submission" date="2018-06" db="EMBL/GenBank/DDBJ databases">
        <authorList>
            <consortium name="Pathogen Informatics"/>
            <person name="Doyle S."/>
        </authorList>
    </citation>
    <scope>NUCLEOTIDE SEQUENCE [LARGE SCALE GENOMIC DNA]</scope>
    <source>
        <strain evidence="7 10">NCTC12714</strain>
    </source>
</reference>
<dbReference type="PANTHER" id="PTHR43100">
    <property type="entry name" value="GLUTAMATE SYNTHASE [NADPH] SMALL CHAIN"/>
    <property type="match status" value="1"/>
</dbReference>
<evidence type="ECO:0000256" key="1">
    <source>
        <dbReference type="ARBA" id="ARBA00022605"/>
    </source>
</evidence>
<feature type="domain" description="Dihydroprymidine dehydrogenase" evidence="6">
    <location>
        <begin position="23"/>
        <end position="139"/>
    </location>
</feature>
<evidence type="ECO:0000256" key="4">
    <source>
        <dbReference type="ARBA" id="ARBA00029440"/>
    </source>
</evidence>
<keyword evidence="10" id="KW-1185">Reference proteome</keyword>
<dbReference type="SUPFAM" id="SSF46548">
    <property type="entry name" value="alpha-helical ferredoxin"/>
    <property type="match status" value="1"/>
</dbReference>
<proteinExistence type="predicted"/>
<evidence type="ECO:0000313" key="8">
    <source>
        <dbReference type="EMBL" id="TLE01068.1"/>
    </source>
</evidence>
<dbReference type="Gene3D" id="1.10.1060.10">
    <property type="entry name" value="Alpha-helical ferredoxin"/>
    <property type="match status" value="1"/>
</dbReference>
<feature type="domain" description="FAD/NAD(P)-binding" evidence="5">
    <location>
        <begin position="388"/>
        <end position="466"/>
    </location>
</feature>
<feature type="domain" description="FAD/NAD(P)-binding" evidence="5">
    <location>
        <begin position="153"/>
        <end position="322"/>
    </location>
</feature>
<evidence type="ECO:0000256" key="2">
    <source>
        <dbReference type="ARBA" id="ARBA00023002"/>
    </source>
</evidence>
<evidence type="ECO:0000313" key="10">
    <source>
        <dbReference type="Proteomes" id="UP000255139"/>
    </source>
</evidence>
<gene>
    <name evidence="7" type="primary">gltD_2</name>
    <name evidence="8" type="ORF">LS73_001940</name>
    <name evidence="7" type="ORF">NCTC12714_00709</name>
</gene>
<dbReference type="STRING" id="216.LS73_03130"/>
<dbReference type="EMBL" id="JRPD02000003">
    <property type="protein sequence ID" value="TLE01068.1"/>
    <property type="molecule type" value="Genomic_DNA"/>
</dbReference>
<dbReference type="InterPro" id="IPR023753">
    <property type="entry name" value="FAD/NAD-binding_dom"/>
</dbReference>
<dbReference type="NCBIfam" id="TIGR01317">
    <property type="entry name" value="GOGAT_sm_gam"/>
    <property type="match status" value="1"/>
</dbReference>
<evidence type="ECO:0000259" key="6">
    <source>
        <dbReference type="Pfam" id="PF14691"/>
    </source>
</evidence>
<dbReference type="Pfam" id="PF14691">
    <property type="entry name" value="Fer4_20"/>
    <property type="match status" value="1"/>
</dbReference>
<protein>
    <submittedName>
        <fullName evidence="7">Glutamate synthase [NADPH] small chain</fullName>
        <ecNumber evidence="7">1.4.1.13</ecNumber>
    </submittedName>
    <submittedName>
        <fullName evidence="8">Glutamate synthase subunit beta</fullName>
    </submittedName>
</protein>
<dbReference type="GO" id="GO:0006537">
    <property type="term" value="P:glutamate biosynthetic process"/>
    <property type="evidence" value="ECO:0007669"/>
    <property type="project" value="UniProtKB-KW"/>
</dbReference>